<accession>A0A1F6DYT6</accession>
<evidence type="ECO:0000313" key="2">
    <source>
        <dbReference type="Proteomes" id="UP000177652"/>
    </source>
</evidence>
<proteinExistence type="predicted"/>
<evidence type="ECO:0000313" key="1">
    <source>
        <dbReference type="EMBL" id="OGG66556.1"/>
    </source>
</evidence>
<comment type="caution">
    <text evidence="1">The sequence shown here is derived from an EMBL/GenBank/DDBJ whole genome shotgun (WGS) entry which is preliminary data.</text>
</comment>
<reference evidence="1 2" key="1">
    <citation type="journal article" date="2016" name="Nat. Commun.">
        <title>Thousands of microbial genomes shed light on interconnected biogeochemical processes in an aquifer system.</title>
        <authorList>
            <person name="Anantharaman K."/>
            <person name="Brown C.T."/>
            <person name="Hug L.A."/>
            <person name="Sharon I."/>
            <person name="Castelle C.J."/>
            <person name="Probst A.J."/>
            <person name="Thomas B.C."/>
            <person name="Singh A."/>
            <person name="Wilkins M.J."/>
            <person name="Karaoz U."/>
            <person name="Brodie E.L."/>
            <person name="Williams K.H."/>
            <person name="Hubbard S.S."/>
            <person name="Banfield J.F."/>
        </authorList>
    </citation>
    <scope>NUCLEOTIDE SEQUENCE [LARGE SCALE GENOMIC DNA]</scope>
</reference>
<sequence>MKHISEFLIPRMHQLERRRQLMLFDAANEKGAREWRAFNAVVGDSVHVYDVRMPKKAVVIAQANHVLRITYPPVRTLRSV</sequence>
<protein>
    <submittedName>
        <fullName evidence="1">Uncharacterized protein</fullName>
    </submittedName>
</protein>
<dbReference type="Proteomes" id="UP000177652">
    <property type="component" value="Unassembled WGS sequence"/>
</dbReference>
<name>A0A1F6DYT6_9BACT</name>
<dbReference type="AlphaFoldDB" id="A0A1F6DYT6"/>
<dbReference type="EMBL" id="MFLK01000001">
    <property type="protein sequence ID" value="OGG66556.1"/>
    <property type="molecule type" value="Genomic_DNA"/>
</dbReference>
<dbReference type="STRING" id="1798497.A3D71_02770"/>
<organism evidence="1 2">
    <name type="scientific">Candidatus Kaiserbacteria bacterium RIFCSPHIGHO2_02_FULL_55_20</name>
    <dbReference type="NCBI Taxonomy" id="1798497"/>
    <lineage>
        <taxon>Bacteria</taxon>
        <taxon>Candidatus Kaiseribacteriota</taxon>
    </lineage>
</organism>
<gene>
    <name evidence="1" type="ORF">A3D71_02770</name>
</gene>